<keyword evidence="2" id="KW-1185">Reference proteome</keyword>
<accession>A0AAN9J7M8</accession>
<dbReference type="SUPFAM" id="SSF49562">
    <property type="entry name" value="C2 domain (Calcium/lipid-binding domain, CaLB)"/>
    <property type="match status" value="1"/>
</dbReference>
<reference evidence="1 2" key="1">
    <citation type="submission" date="2024-01" db="EMBL/GenBank/DDBJ databases">
        <title>The genomes of 5 underutilized Papilionoideae crops provide insights into root nodulation and disease resistance.</title>
        <authorList>
            <person name="Yuan L."/>
        </authorList>
    </citation>
    <scope>NUCLEOTIDE SEQUENCE [LARGE SCALE GENOMIC DNA]</scope>
    <source>
        <strain evidence="1">LY-2023</strain>
        <tissue evidence="1">Leaf</tissue>
    </source>
</reference>
<evidence type="ECO:0000313" key="1">
    <source>
        <dbReference type="EMBL" id="KAK7293693.1"/>
    </source>
</evidence>
<dbReference type="InterPro" id="IPR035892">
    <property type="entry name" value="C2_domain_sf"/>
</dbReference>
<protein>
    <submittedName>
        <fullName evidence="1">Uncharacterized protein</fullName>
    </submittedName>
</protein>
<dbReference type="Proteomes" id="UP001359559">
    <property type="component" value="Unassembled WGS sequence"/>
</dbReference>
<comment type="caution">
    <text evidence="1">The sequence shown here is derived from an EMBL/GenBank/DDBJ whole genome shotgun (WGS) entry which is preliminary data.</text>
</comment>
<dbReference type="EMBL" id="JAYKXN010000004">
    <property type="protein sequence ID" value="KAK7293693.1"/>
    <property type="molecule type" value="Genomic_DNA"/>
</dbReference>
<organism evidence="1 2">
    <name type="scientific">Clitoria ternatea</name>
    <name type="common">Butterfly pea</name>
    <dbReference type="NCBI Taxonomy" id="43366"/>
    <lineage>
        <taxon>Eukaryota</taxon>
        <taxon>Viridiplantae</taxon>
        <taxon>Streptophyta</taxon>
        <taxon>Embryophyta</taxon>
        <taxon>Tracheophyta</taxon>
        <taxon>Spermatophyta</taxon>
        <taxon>Magnoliopsida</taxon>
        <taxon>eudicotyledons</taxon>
        <taxon>Gunneridae</taxon>
        <taxon>Pentapetalae</taxon>
        <taxon>rosids</taxon>
        <taxon>fabids</taxon>
        <taxon>Fabales</taxon>
        <taxon>Fabaceae</taxon>
        <taxon>Papilionoideae</taxon>
        <taxon>50 kb inversion clade</taxon>
        <taxon>NPAAA clade</taxon>
        <taxon>indigoferoid/millettioid clade</taxon>
        <taxon>Phaseoleae</taxon>
        <taxon>Clitoria</taxon>
    </lineage>
</organism>
<proteinExistence type="predicted"/>
<name>A0AAN9J7M8_CLITE</name>
<gene>
    <name evidence="1" type="ORF">RJT34_16566</name>
</gene>
<sequence>MATYRFSINLNEAHSFKGASLFLWRKRSCSKTPVYAIITVGNISYETPIATYDDGKLKWEIDSIKTFYLLGSSLQQNLKVTLVRKEKDNDKVYREVSVPLKELFDNYQRVRNQRPISITFPLLKPSDSAFTTDSKKHGYISFTYEF</sequence>
<dbReference type="AlphaFoldDB" id="A0AAN9J7M8"/>
<evidence type="ECO:0000313" key="2">
    <source>
        <dbReference type="Proteomes" id="UP001359559"/>
    </source>
</evidence>